<dbReference type="EMBL" id="NBIV01000372">
    <property type="protein sequence ID" value="PXF40046.1"/>
    <property type="molecule type" value="Genomic_DNA"/>
</dbReference>
<feature type="transmembrane region" description="Helical" evidence="2">
    <location>
        <begin position="1918"/>
        <end position="1940"/>
    </location>
</feature>
<feature type="region of interest" description="Disordered" evidence="1">
    <location>
        <begin position="667"/>
        <end position="708"/>
    </location>
</feature>
<feature type="region of interest" description="Disordered" evidence="1">
    <location>
        <begin position="1672"/>
        <end position="1697"/>
    </location>
</feature>
<feature type="compositionally biased region" description="Low complexity" evidence="1">
    <location>
        <begin position="347"/>
        <end position="360"/>
    </location>
</feature>
<dbReference type="OrthoDB" id="6016at2759"/>
<feature type="compositionally biased region" description="Low complexity" evidence="1">
    <location>
        <begin position="402"/>
        <end position="413"/>
    </location>
</feature>
<feature type="compositionally biased region" description="Polar residues" evidence="1">
    <location>
        <begin position="376"/>
        <end position="390"/>
    </location>
</feature>
<feature type="region of interest" description="Disordered" evidence="1">
    <location>
        <begin position="755"/>
        <end position="778"/>
    </location>
</feature>
<organism evidence="3 4">
    <name type="scientific">Gracilariopsis chorda</name>
    <dbReference type="NCBI Taxonomy" id="448386"/>
    <lineage>
        <taxon>Eukaryota</taxon>
        <taxon>Rhodophyta</taxon>
        <taxon>Florideophyceae</taxon>
        <taxon>Rhodymeniophycidae</taxon>
        <taxon>Gracilariales</taxon>
        <taxon>Gracilariaceae</taxon>
        <taxon>Gracilariopsis</taxon>
    </lineage>
</organism>
<protein>
    <submittedName>
        <fullName evidence="3">Uncharacterized protein</fullName>
    </submittedName>
</protein>
<feature type="compositionally biased region" description="Basic and acidic residues" evidence="1">
    <location>
        <begin position="610"/>
        <end position="650"/>
    </location>
</feature>
<feature type="compositionally biased region" description="Basic and acidic residues" evidence="1">
    <location>
        <begin position="531"/>
        <end position="545"/>
    </location>
</feature>
<feature type="compositionally biased region" description="Polar residues" evidence="1">
    <location>
        <begin position="420"/>
        <end position="435"/>
    </location>
</feature>
<feature type="compositionally biased region" description="Basic and acidic residues" evidence="1">
    <location>
        <begin position="766"/>
        <end position="778"/>
    </location>
</feature>
<feature type="compositionally biased region" description="Low complexity" evidence="1">
    <location>
        <begin position="1672"/>
        <end position="1686"/>
    </location>
</feature>
<feature type="transmembrane region" description="Helical" evidence="2">
    <location>
        <begin position="1947"/>
        <end position="1967"/>
    </location>
</feature>
<keyword evidence="4" id="KW-1185">Reference proteome</keyword>
<feature type="transmembrane region" description="Helical" evidence="2">
    <location>
        <begin position="1746"/>
        <end position="1772"/>
    </location>
</feature>
<reference evidence="3 4" key="1">
    <citation type="journal article" date="2018" name="Mol. Biol. Evol.">
        <title>Analysis of the draft genome of the red seaweed Gracilariopsis chorda provides insights into genome size evolution in Rhodophyta.</title>
        <authorList>
            <person name="Lee J."/>
            <person name="Yang E.C."/>
            <person name="Graf L."/>
            <person name="Yang J.H."/>
            <person name="Qiu H."/>
            <person name="Zel Zion U."/>
            <person name="Chan C.X."/>
            <person name="Stephens T.G."/>
            <person name="Weber A.P.M."/>
            <person name="Boo G.H."/>
            <person name="Boo S.M."/>
            <person name="Kim K.M."/>
            <person name="Shin Y."/>
            <person name="Jung M."/>
            <person name="Lee S.J."/>
            <person name="Yim H.S."/>
            <person name="Lee J.H."/>
            <person name="Bhattacharya D."/>
            <person name="Yoon H.S."/>
        </authorList>
    </citation>
    <scope>NUCLEOTIDE SEQUENCE [LARGE SCALE GENOMIC DNA]</scope>
    <source>
        <strain evidence="3 4">SKKU-2015</strain>
        <tissue evidence="3">Whole body</tissue>
    </source>
</reference>
<name>A0A2V3ID86_9FLOR</name>
<keyword evidence="2" id="KW-0812">Transmembrane</keyword>
<feature type="transmembrane region" description="Helical" evidence="2">
    <location>
        <begin position="1779"/>
        <end position="1802"/>
    </location>
</feature>
<dbReference type="Proteomes" id="UP000247409">
    <property type="component" value="Unassembled WGS sequence"/>
</dbReference>
<comment type="caution">
    <text evidence="3">The sequence shown here is derived from an EMBL/GenBank/DDBJ whole genome shotgun (WGS) entry which is preliminary data.</text>
</comment>
<proteinExistence type="predicted"/>
<evidence type="ECO:0000256" key="2">
    <source>
        <dbReference type="SAM" id="Phobius"/>
    </source>
</evidence>
<feature type="compositionally biased region" description="Polar residues" evidence="1">
    <location>
        <begin position="598"/>
        <end position="609"/>
    </location>
</feature>
<feature type="transmembrane region" description="Helical" evidence="2">
    <location>
        <begin position="1872"/>
        <end position="1892"/>
    </location>
</feature>
<feature type="compositionally biased region" description="Basic and acidic residues" evidence="1">
    <location>
        <begin position="451"/>
        <end position="465"/>
    </location>
</feature>
<accession>A0A2V3ID86</accession>
<feature type="region of interest" description="Disordered" evidence="1">
    <location>
        <begin position="245"/>
        <end position="650"/>
    </location>
</feature>
<feature type="compositionally biased region" description="Polar residues" evidence="1">
    <location>
        <begin position="257"/>
        <end position="277"/>
    </location>
</feature>
<keyword evidence="2" id="KW-0472">Membrane</keyword>
<keyword evidence="2" id="KW-1133">Transmembrane helix</keyword>
<gene>
    <name evidence="3" type="ORF">BWQ96_10243</name>
</gene>
<feature type="compositionally biased region" description="Basic residues" evidence="1">
    <location>
        <begin position="314"/>
        <end position="331"/>
    </location>
</feature>
<feature type="transmembrane region" description="Helical" evidence="2">
    <location>
        <begin position="1979"/>
        <end position="1999"/>
    </location>
</feature>
<sequence length="2014" mass="220783">MTHIVIPPSQLPPRSLRTLRRSISFPLHILSVDQWHPQATHVVLQTPLPSVTLVCAIAAAPRINLVSASFLYALSDSANPDIQSLTETHRFPLKDLVLHADTNLLWAGRIWLGAYEIWKSTPPSKLPLSETKVAIVGQLRPRGAAASAAPSTAVLCHVLSAAGASVVPAEQQPLQLSFAIVAPGLNASNSSVVQTLVQNHVLCLGPAFAIDLILRVDANPQHYILFKQQQHLCSKKFTITNIPSNRGSLQVAHPNKTHSGSQLSNTHPDQQRHLQQSPEDDQSRIPSGTAPTACGASERVTLRLRTRAQNSKPPTKHPKKSTSKQRAKRPRSQSVSTPPLDPERTQQAKTTQQQITEQAINNKVEPPPPQSAAPSGSKTNSSSMPVQNVRKSARLRAKRDNSSQSVIVASSSHSDARRNSAASVQPTSAVASNALPSLPSKPRRKSARASRKQEQKPQPKREPSHSTKSKALSSAKKQKVHEGQQAKTDIVRPQPSIAASPHDSGNRHTTPELSEAVNKAVAAVVEDDAEETVRSKPHTKQDRIKPFGPVASPVTPAENDRTRKRSLNLSADARSSSSEEEDIRITRPQKRPRRNESASETAPKSQLHSGEQKAIGKHDPVQSLDFDKLSSSDSAKEQHDDSTMKLFDDAQTKHLSPLSAAINAESEHHSNLYGDPSVSRRSKDSFRRRRRSWDVDSDDDDNTLLPVGEDSALDLRDDNNASIDSIEEGFHFFLQRMGGEPSENDIRGFIKALGGEVDSDSDQDPGADKNARGIREDSDCEERSPVLLDDDAAHFGEGGAYVSYHAEDLKEAEGRDLLTQYLQNHGTRVGSQRIHGEKETDAFYIPAPSSPILLRHVIPPELAVPERASKIPKATGNSADDQLCETTLDATEWILGAENFIGWNGVEGMNDRRKLSNTNFRQIWSALFESKALGKLAIAGGQSESETRTITGIFVRLLACDPDVDVISVLAKELIDLRKVQTDSGFDSLAVFLASKDGGSVPFRHRAIAGIWTAAIRRAAQGGGHDEAWRLINKALELWFAELFDEKKIINSKDFTDEKKMVDLFLSGLILISIMFAVRLDIEEGVLSTAEGGDSPLCPENWIVVCNGIDRLVKSIAGSNDVDRSEKVLMSFIKSFSVHLSGRLWPVSEKVLMATSKAVLSASKARNQNCFCAKTATVASRFASLTLVSDRSRLESELKTGCDCLLYLGWQYAREEGGNVMKRAMSVIKNGAPFTRRRVDANGSSSCAVNHHVGVLLTVADGLSSSSKNGEYLFCRMLTSKCPPLQKVAEHVARNGGDKDLGWSAIMEAICIRCKVVLAQGKDLSVYMEWLSENVVGNLMVMRKCTERKGAESGTREVLRVQDSIFSSLAVRTFGTLSKVARDLTRKVREDGAGAVKIAARALGKCWNHVGTLARFGLEVLGQIEAHGAEWIAKKRHLVLGGLMEVIEEEMRLSIEVRKAQKQHGDEGVRSKLMGGEGAVEALAMGAMRVKSVDDEKWGRKIKQRGGAVMGMVICIDWMENEGKGEDKRLQEAMDRVRRYKMTETAADANGEFDERVMIGFWGRSVWEEWGKLAAERVMEVRRVCVSCVVWGYVSEGAEWEEEEREMLKGLCRRLGQVGGLQGVMAALKDVQLGGAGREVDEEGRNGKVRGLEKAMMALRNRSMATTEQPAAAVTTPAPAPEVDTTAPPPVEDPVKESRIHTGPAFTEAAALLLVWSILVMNEGAIRFNLQLPYNDLSREVNDIDIGVYFFGGLFEVIFGLVGLFVAGAALVFRFYNKLLIRAAMVVQNLLGWYVFIVFVFVQPSARANDTGELFGLSVPMSRFLIILGLFTSFHFCLALQGGQFVFFTRLVGAAEDKNFLMSKSGDKMRALFWNGNLALAGLWTFMLGSILNNRVEAGTFEAGKVFAFPPHVGRSPAFSILVGLLMLFYGLYGMIAGLLTKLPKGIPYYGTGIVVYLFMFLNFTIAQVGLLPTPTPQAIGMHHGLVFMVMVLGPYFVWRSSQTSQKHVEEHVV</sequence>
<feature type="compositionally biased region" description="Low complexity" evidence="1">
    <location>
        <begin position="515"/>
        <end position="524"/>
    </location>
</feature>
<evidence type="ECO:0000256" key="1">
    <source>
        <dbReference type="SAM" id="MobiDB-lite"/>
    </source>
</evidence>
<feature type="transmembrane region" description="Helical" evidence="2">
    <location>
        <begin position="1822"/>
        <end position="1840"/>
    </location>
</feature>
<evidence type="ECO:0000313" key="3">
    <source>
        <dbReference type="EMBL" id="PXF40046.1"/>
    </source>
</evidence>
<feature type="compositionally biased region" description="Basic residues" evidence="1">
    <location>
        <begin position="441"/>
        <end position="450"/>
    </location>
</feature>
<evidence type="ECO:0000313" key="4">
    <source>
        <dbReference type="Proteomes" id="UP000247409"/>
    </source>
</evidence>